<comment type="caution">
    <text evidence="1">The sequence shown here is derived from an EMBL/GenBank/DDBJ whole genome shotgun (WGS) entry which is preliminary data.</text>
</comment>
<evidence type="ECO:0000313" key="1">
    <source>
        <dbReference type="EMBL" id="KAJ1891319.1"/>
    </source>
</evidence>
<sequence>MGKSAKAFKRPTKKEKDTKKEAVIHSGSPAPSSVQKPAPMAVSKMSGGGVTKSKSTKLKARIAVAKGSSKGKGGDKKARPDYLKLFAKKH</sequence>
<dbReference type="EMBL" id="JANBPG010001182">
    <property type="protein sequence ID" value="KAJ1891319.1"/>
    <property type="molecule type" value="Genomic_DNA"/>
</dbReference>
<evidence type="ECO:0000313" key="2">
    <source>
        <dbReference type="Proteomes" id="UP001150581"/>
    </source>
</evidence>
<keyword evidence="2" id="KW-1185">Reference proteome</keyword>
<reference evidence="1" key="1">
    <citation type="submission" date="2022-07" db="EMBL/GenBank/DDBJ databases">
        <title>Phylogenomic reconstructions and comparative analyses of Kickxellomycotina fungi.</title>
        <authorList>
            <person name="Reynolds N.K."/>
            <person name="Stajich J.E."/>
            <person name="Barry K."/>
            <person name="Grigoriev I.V."/>
            <person name="Crous P."/>
            <person name="Smith M.E."/>
        </authorList>
    </citation>
    <scope>NUCLEOTIDE SEQUENCE</scope>
    <source>
        <strain evidence="1">Benny 63K</strain>
    </source>
</reference>
<accession>A0ACC1IA35</accession>
<proteinExistence type="predicted"/>
<name>A0ACC1IA35_9FUNG</name>
<dbReference type="Proteomes" id="UP001150581">
    <property type="component" value="Unassembled WGS sequence"/>
</dbReference>
<protein>
    <submittedName>
        <fullName evidence="1">Uncharacterized protein</fullName>
    </submittedName>
</protein>
<gene>
    <name evidence="1" type="ORF">LPJ66_006991</name>
</gene>
<organism evidence="1 2">
    <name type="scientific">Kickxella alabastrina</name>
    <dbReference type="NCBI Taxonomy" id="61397"/>
    <lineage>
        <taxon>Eukaryota</taxon>
        <taxon>Fungi</taxon>
        <taxon>Fungi incertae sedis</taxon>
        <taxon>Zoopagomycota</taxon>
        <taxon>Kickxellomycotina</taxon>
        <taxon>Kickxellomycetes</taxon>
        <taxon>Kickxellales</taxon>
        <taxon>Kickxellaceae</taxon>
        <taxon>Kickxella</taxon>
    </lineage>
</organism>